<feature type="coiled-coil region" evidence="1">
    <location>
        <begin position="73"/>
        <end position="107"/>
    </location>
</feature>
<sequence length="210" mass="24847">MDPSFSSVIQGWKPRLGAFTRIMGRSWICPVNGSKDYDIWRKRRVNSQQISLTSYTFQNPFLEEMPSELEITRHEFECEKAKLLRDISSLQEENYQLKINIQIEESKTRKAQKEAEIWFGQIVSRMEGKTEQHQRWDGILERESEKEEEKAARAVIELRKKNLVYETVLELITSKSKHQELRGKVRDLENILQAHQQQLDNLLKALEEKN</sequence>
<proteinExistence type="predicted"/>
<accession>A0A9D3USF0</accession>
<protein>
    <submittedName>
        <fullName evidence="2">Uncharacterized protein</fullName>
    </submittedName>
</protein>
<feature type="non-terminal residue" evidence="2">
    <location>
        <position position="210"/>
    </location>
</feature>
<dbReference type="EMBL" id="JAIQCV010000010">
    <property type="protein sequence ID" value="KAH1055564.1"/>
    <property type="molecule type" value="Genomic_DNA"/>
</dbReference>
<reference evidence="2 3" key="1">
    <citation type="journal article" date="2021" name="Plant Biotechnol. J.">
        <title>Multi-omics assisted identification of the key and species-specific regulatory components of drought-tolerant mechanisms in Gossypium stocksii.</title>
        <authorList>
            <person name="Yu D."/>
            <person name="Ke L."/>
            <person name="Zhang D."/>
            <person name="Wu Y."/>
            <person name="Sun Y."/>
            <person name="Mei J."/>
            <person name="Sun J."/>
            <person name="Sun Y."/>
        </authorList>
    </citation>
    <scope>NUCLEOTIDE SEQUENCE [LARGE SCALE GENOMIC DNA]</scope>
    <source>
        <strain evidence="3">cv. E1</strain>
        <tissue evidence="2">Leaf</tissue>
    </source>
</reference>
<comment type="caution">
    <text evidence="2">The sequence shown here is derived from an EMBL/GenBank/DDBJ whole genome shotgun (WGS) entry which is preliminary data.</text>
</comment>
<evidence type="ECO:0000313" key="2">
    <source>
        <dbReference type="EMBL" id="KAH1055564.1"/>
    </source>
</evidence>
<keyword evidence="3" id="KW-1185">Reference proteome</keyword>
<dbReference type="AlphaFoldDB" id="A0A9D3USF0"/>
<evidence type="ECO:0000256" key="1">
    <source>
        <dbReference type="SAM" id="Coils"/>
    </source>
</evidence>
<name>A0A9D3USF0_9ROSI</name>
<keyword evidence="1" id="KW-0175">Coiled coil</keyword>
<feature type="coiled-coil region" evidence="1">
    <location>
        <begin position="178"/>
        <end position="209"/>
    </location>
</feature>
<gene>
    <name evidence="2" type="ORF">J1N35_033629</name>
</gene>
<evidence type="ECO:0000313" key="3">
    <source>
        <dbReference type="Proteomes" id="UP000828251"/>
    </source>
</evidence>
<dbReference type="Proteomes" id="UP000828251">
    <property type="component" value="Unassembled WGS sequence"/>
</dbReference>
<organism evidence="2 3">
    <name type="scientific">Gossypium stocksii</name>
    <dbReference type="NCBI Taxonomy" id="47602"/>
    <lineage>
        <taxon>Eukaryota</taxon>
        <taxon>Viridiplantae</taxon>
        <taxon>Streptophyta</taxon>
        <taxon>Embryophyta</taxon>
        <taxon>Tracheophyta</taxon>
        <taxon>Spermatophyta</taxon>
        <taxon>Magnoliopsida</taxon>
        <taxon>eudicotyledons</taxon>
        <taxon>Gunneridae</taxon>
        <taxon>Pentapetalae</taxon>
        <taxon>rosids</taxon>
        <taxon>malvids</taxon>
        <taxon>Malvales</taxon>
        <taxon>Malvaceae</taxon>
        <taxon>Malvoideae</taxon>
        <taxon>Gossypium</taxon>
    </lineage>
</organism>